<dbReference type="RefSeq" id="WP_152149609.1">
    <property type="nucleotide sequence ID" value="NZ_WEIO01000001.1"/>
</dbReference>
<organism evidence="1 2">
    <name type="scientific">Bacillus aerolatus</name>
    <dbReference type="NCBI Taxonomy" id="2653354"/>
    <lineage>
        <taxon>Bacteria</taxon>
        <taxon>Bacillati</taxon>
        <taxon>Bacillota</taxon>
        <taxon>Bacilli</taxon>
        <taxon>Bacillales</taxon>
        <taxon>Bacillaceae</taxon>
        <taxon>Bacillus</taxon>
    </lineage>
</organism>
<accession>A0A6I1FVX6</accession>
<evidence type="ECO:0000313" key="2">
    <source>
        <dbReference type="Proteomes" id="UP000429595"/>
    </source>
</evidence>
<keyword evidence="2" id="KW-1185">Reference proteome</keyword>
<protein>
    <recommendedName>
        <fullName evidence="3">GrpB family protein</fullName>
    </recommendedName>
</protein>
<dbReference type="InterPro" id="IPR043519">
    <property type="entry name" value="NT_sf"/>
</dbReference>
<evidence type="ECO:0008006" key="3">
    <source>
        <dbReference type="Google" id="ProtNLM"/>
    </source>
</evidence>
<dbReference type="Proteomes" id="UP000429595">
    <property type="component" value="Unassembled WGS sequence"/>
</dbReference>
<reference evidence="1 2" key="1">
    <citation type="submission" date="2019-10" db="EMBL/GenBank/DDBJ databases">
        <title>Bacillus aerolatum sp. nov., isolated from bioaerosol of sport playgrounds.</title>
        <authorList>
            <person name="Chen P."/>
            <person name="Zhang G."/>
        </authorList>
    </citation>
    <scope>NUCLEOTIDE SEQUENCE [LARGE SCALE GENOMIC DNA]</scope>
    <source>
        <strain evidence="1 2">CX253</strain>
    </source>
</reference>
<dbReference type="EMBL" id="WEIO01000001">
    <property type="protein sequence ID" value="KAB7709083.1"/>
    <property type="molecule type" value="Genomic_DNA"/>
</dbReference>
<sequence>MLYFLNKKTKLQSLLPNVDIHHVGSTAVPESLTKGI</sequence>
<proteinExistence type="predicted"/>
<dbReference type="AlphaFoldDB" id="A0A6I1FVX6"/>
<gene>
    <name evidence="1" type="ORF">F9802_02890</name>
</gene>
<evidence type="ECO:0000313" key="1">
    <source>
        <dbReference type="EMBL" id="KAB7709083.1"/>
    </source>
</evidence>
<name>A0A6I1FVX6_9BACI</name>
<comment type="caution">
    <text evidence="1">The sequence shown here is derived from an EMBL/GenBank/DDBJ whole genome shotgun (WGS) entry which is preliminary data.</text>
</comment>
<dbReference type="SUPFAM" id="SSF81301">
    <property type="entry name" value="Nucleotidyltransferase"/>
    <property type="match status" value="1"/>
</dbReference>